<accession>A0A1F2PFT9</accession>
<feature type="transmembrane region" description="Helical" evidence="8">
    <location>
        <begin position="53"/>
        <end position="83"/>
    </location>
</feature>
<dbReference type="InterPro" id="IPR001905">
    <property type="entry name" value="Ammonium_transpt"/>
</dbReference>
<feature type="transmembrane region" description="Helical" evidence="8">
    <location>
        <begin position="363"/>
        <end position="387"/>
    </location>
</feature>
<dbReference type="Gene3D" id="1.10.3430.10">
    <property type="entry name" value="Ammonium transporter AmtB like domains"/>
    <property type="match status" value="1"/>
</dbReference>
<dbReference type="PROSITE" id="PS01219">
    <property type="entry name" value="AMMONIUM_TRANSP"/>
    <property type="match status" value="1"/>
</dbReference>
<organism evidence="10 12">
    <name type="scientific">Acetobacterium wieringae</name>
    <dbReference type="NCBI Taxonomy" id="52694"/>
    <lineage>
        <taxon>Bacteria</taxon>
        <taxon>Bacillati</taxon>
        <taxon>Bacillota</taxon>
        <taxon>Clostridia</taxon>
        <taxon>Eubacteriales</taxon>
        <taxon>Eubacteriaceae</taxon>
        <taxon>Acetobacterium</taxon>
    </lineage>
</organism>
<dbReference type="OrthoDB" id="9814202at2"/>
<dbReference type="FunFam" id="1.10.3430.10:FF:000008">
    <property type="entry name" value="Ammonium transporter"/>
    <property type="match status" value="1"/>
</dbReference>
<evidence type="ECO:0000313" key="10">
    <source>
        <dbReference type="EMBL" id="OFV70183.1"/>
    </source>
</evidence>
<reference evidence="10 12" key="1">
    <citation type="submission" date="2015-09" db="EMBL/GenBank/DDBJ databases">
        <title>Genome sequence of Acetobacterium wieringae DSM 1911.</title>
        <authorList>
            <person name="Poehlein A."/>
            <person name="Bengelsdorf F.R."/>
            <person name="Schiel-Bengelsdorf B."/>
            <person name="Duerre P."/>
            <person name="Daniel R."/>
        </authorList>
    </citation>
    <scope>NUCLEOTIDE SEQUENCE [LARGE SCALE GENOMIC DNA]</scope>
    <source>
        <strain evidence="10 12">DSM 1911</strain>
    </source>
</reference>
<dbReference type="PANTHER" id="PTHR11730:SF89">
    <property type="entry name" value="AMMONIUM TRANSPORTER SLL0108-RELATED"/>
    <property type="match status" value="1"/>
</dbReference>
<dbReference type="EMBL" id="LKEU01000033">
    <property type="protein sequence ID" value="OFV70183.1"/>
    <property type="molecule type" value="Genomic_DNA"/>
</dbReference>
<dbReference type="SUPFAM" id="SSF111352">
    <property type="entry name" value="Ammonium transporter"/>
    <property type="match status" value="1"/>
</dbReference>
<evidence type="ECO:0000256" key="4">
    <source>
        <dbReference type="ARBA" id="ARBA00022692"/>
    </source>
</evidence>
<evidence type="ECO:0000313" key="11">
    <source>
        <dbReference type="EMBL" id="UYO63049.1"/>
    </source>
</evidence>
<dbReference type="Pfam" id="PF00909">
    <property type="entry name" value="Ammonium_transp"/>
    <property type="match status" value="1"/>
</dbReference>
<sequence>MELLALQQYIDIVWVFLAAVLVFFMQAGFAMVETGFTRAKNAGNIIMKNFVDFMIGSILFFCFGFAFMFGPDVGGLIGMGGFFNPENLTNVSAFEAVTPELFIFFQTVFCATAATIVSGAVAGRTKFSVYCIISAFVSLIIYPVVGHWAWGGGFLSSMGFVDFAGSTVVHSVGGWTALMGAIIVGPRIGKYNKDGKANAIPGHSLTLGALGVFILWFAWFGFNCGSTLAVNLDIGHIAMTTNLAAAAGGITVMALTWARYKKPDISMTLNGVLGGLVAITAGCLVVTLWGAIVIGVIAGVIITFGIPFIDQKLKIDDPVGAVGVHCMNGVAGTLLVGLFANYLPGTEDAILGLLYGGGIDLLIVQAIGVVSVAAWTLGTSFLLFYGLKKTVGLRVEKVVEIEGLDVHEHGIEAYSDFVSRMN</sequence>
<evidence type="ECO:0000256" key="2">
    <source>
        <dbReference type="ARBA" id="ARBA00005887"/>
    </source>
</evidence>
<dbReference type="NCBIfam" id="TIGR00836">
    <property type="entry name" value="amt"/>
    <property type="match status" value="1"/>
</dbReference>
<protein>
    <recommendedName>
        <fullName evidence="8">Ammonium transporter</fullName>
    </recommendedName>
</protein>
<feature type="transmembrane region" description="Helical" evidence="8">
    <location>
        <begin position="321"/>
        <end position="343"/>
    </location>
</feature>
<dbReference type="GO" id="GO:0097272">
    <property type="term" value="P:ammonium homeostasis"/>
    <property type="evidence" value="ECO:0007669"/>
    <property type="project" value="TreeGrafter"/>
</dbReference>
<evidence type="ECO:0000313" key="12">
    <source>
        <dbReference type="Proteomes" id="UP000176244"/>
    </source>
</evidence>
<comment type="subcellular location">
    <subcellularLocation>
        <location evidence="8">Cell membrane</location>
        <topology evidence="8">Multi-pass membrane protein</topology>
    </subcellularLocation>
    <subcellularLocation>
        <location evidence="1">Membrane</location>
        <topology evidence="1">Multi-pass membrane protein</topology>
    </subcellularLocation>
</comment>
<dbReference type="AlphaFoldDB" id="A0A1F2PFT9"/>
<dbReference type="InterPro" id="IPR024041">
    <property type="entry name" value="NH4_transpt_AmtB-like_dom"/>
</dbReference>
<evidence type="ECO:0000256" key="8">
    <source>
        <dbReference type="RuleBase" id="RU362002"/>
    </source>
</evidence>
<dbReference type="Proteomes" id="UP000176244">
    <property type="component" value="Unassembled WGS sequence"/>
</dbReference>
<feature type="transmembrane region" description="Helical" evidence="8">
    <location>
        <begin position="234"/>
        <end position="258"/>
    </location>
</feature>
<gene>
    <name evidence="10" type="primary">amt</name>
    <name evidence="10" type="ORF">ACWI_23880</name>
    <name evidence="11" type="ORF">LNN31_00960</name>
</gene>
<dbReference type="InterPro" id="IPR029020">
    <property type="entry name" value="Ammonium/urea_transptr"/>
</dbReference>
<keyword evidence="7 8" id="KW-0924">Ammonia transport</keyword>
<keyword evidence="13" id="KW-1185">Reference proteome</keyword>
<feature type="transmembrane region" description="Helical" evidence="8">
    <location>
        <begin position="103"/>
        <end position="122"/>
    </location>
</feature>
<feature type="transmembrane region" description="Helical" evidence="8">
    <location>
        <begin position="205"/>
        <end position="222"/>
    </location>
</feature>
<evidence type="ECO:0000256" key="7">
    <source>
        <dbReference type="ARBA" id="ARBA00023177"/>
    </source>
</evidence>
<proteinExistence type="inferred from homology"/>
<comment type="similarity">
    <text evidence="2 8">Belongs to the ammonia transporter channel (TC 1.A.11.2) family.</text>
</comment>
<keyword evidence="5 8" id="KW-1133">Transmembrane helix</keyword>
<feature type="transmembrane region" description="Helical" evidence="8">
    <location>
        <begin position="129"/>
        <end position="151"/>
    </location>
</feature>
<dbReference type="Proteomes" id="UP001163550">
    <property type="component" value="Chromosome"/>
</dbReference>
<feature type="domain" description="Ammonium transporter AmtB-like" evidence="9">
    <location>
        <begin position="13"/>
        <end position="414"/>
    </location>
</feature>
<evidence type="ECO:0000256" key="1">
    <source>
        <dbReference type="ARBA" id="ARBA00004141"/>
    </source>
</evidence>
<evidence type="ECO:0000313" key="13">
    <source>
        <dbReference type="Proteomes" id="UP001163550"/>
    </source>
</evidence>
<reference evidence="11" key="2">
    <citation type="submission" date="2021-11" db="EMBL/GenBank/DDBJ databases">
        <title>Isoprene-degrading acetogen.</title>
        <authorList>
            <person name="Yang Y."/>
            <person name="Jin H."/>
            <person name="Yan J."/>
        </authorList>
    </citation>
    <scope>NUCLEOTIDE SEQUENCE</scope>
    <source>
        <strain evidence="11">Berkeley</strain>
    </source>
</reference>
<evidence type="ECO:0000259" key="9">
    <source>
        <dbReference type="Pfam" id="PF00909"/>
    </source>
</evidence>
<dbReference type="EMBL" id="CP087994">
    <property type="protein sequence ID" value="UYO63049.1"/>
    <property type="molecule type" value="Genomic_DNA"/>
</dbReference>
<feature type="transmembrane region" description="Helical" evidence="8">
    <location>
        <begin position="265"/>
        <end position="282"/>
    </location>
</feature>
<dbReference type="STRING" id="52694.ACWI_23880"/>
<dbReference type="PANTHER" id="PTHR11730">
    <property type="entry name" value="AMMONIUM TRANSPORTER"/>
    <property type="match status" value="1"/>
</dbReference>
<dbReference type="RefSeq" id="WP_070371665.1">
    <property type="nucleotide sequence ID" value="NZ_CABIIK010000001.1"/>
</dbReference>
<feature type="transmembrane region" description="Helical" evidence="8">
    <location>
        <begin position="288"/>
        <end position="309"/>
    </location>
</feature>
<keyword evidence="3 8" id="KW-0813">Transport</keyword>
<dbReference type="GO" id="GO:0008519">
    <property type="term" value="F:ammonium channel activity"/>
    <property type="evidence" value="ECO:0007669"/>
    <property type="project" value="InterPro"/>
</dbReference>
<keyword evidence="4 8" id="KW-0812">Transmembrane</keyword>
<evidence type="ECO:0000256" key="3">
    <source>
        <dbReference type="ARBA" id="ARBA00022448"/>
    </source>
</evidence>
<evidence type="ECO:0000256" key="5">
    <source>
        <dbReference type="ARBA" id="ARBA00022989"/>
    </source>
</evidence>
<evidence type="ECO:0000256" key="6">
    <source>
        <dbReference type="ARBA" id="ARBA00023136"/>
    </source>
</evidence>
<feature type="transmembrane region" description="Helical" evidence="8">
    <location>
        <begin position="12"/>
        <end position="32"/>
    </location>
</feature>
<dbReference type="GO" id="GO:0005886">
    <property type="term" value="C:plasma membrane"/>
    <property type="evidence" value="ECO:0007669"/>
    <property type="project" value="UniProtKB-SubCell"/>
</dbReference>
<feature type="transmembrane region" description="Helical" evidence="8">
    <location>
        <begin position="163"/>
        <end position="184"/>
    </location>
</feature>
<keyword evidence="6 8" id="KW-0472">Membrane</keyword>
<dbReference type="InterPro" id="IPR018047">
    <property type="entry name" value="Ammonium_transpt_CS"/>
</dbReference>
<name>A0A1F2PFT9_9FIRM</name>